<sequence length="192" mass="22435">MKDERIKLLKKYSEDLEKSYYIQLDEHNHLKNHTTNILTIYVIFATLLGVFQNCFKSINPICTSISLALILSALMVLYEIFNHGKPLAIFGGENKPIFEDSESIEDYYLVVIEYYDFLESKMITSNRKLNKLIRLEYVVIFLILALVIDTLCGNYIYNAIYSNYITIVLILILIWGMLKILLKIMDRRGDEL</sequence>
<keyword evidence="1" id="KW-0472">Membrane</keyword>
<evidence type="ECO:0000256" key="1">
    <source>
        <dbReference type="SAM" id="Phobius"/>
    </source>
</evidence>
<dbReference type="EMBL" id="CP002057">
    <property type="protein sequence ID" value="ADI36036.1"/>
    <property type="molecule type" value="Genomic_DNA"/>
</dbReference>
<evidence type="ECO:0000313" key="2">
    <source>
        <dbReference type="EMBL" id="ADI36036.1"/>
    </source>
</evidence>
<gene>
    <name evidence="2" type="ordered locus">Mvol_0376</name>
</gene>
<organism evidence="2 3">
    <name type="scientific">Methanococcus voltae (strain ATCC BAA-1334 / A3)</name>
    <dbReference type="NCBI Taxonomy" id="456320"/>
    <lineage>
        <taxon>Archaea</taxon>
        <taxon>Methanobacteriati</taxon>
        <taxon>Methanobacteriota</taxon>
        <taxon>Methanomada group</taxon>
        <taxon>Methanococci</taxon>
        <taxon>Methanococcales</taxon>
        <taxon>Methanococcaceae</taxon>
        <taxon>Methanococcus</taxon>
    </lineage>
</organism>
<dbReference type="AlphaFoldDB" id="D7DSC6"/>
<feature type="transmembrane region" description="Helical" evidence="1">
    <location>
        <begin position="163"/>
        <end position="182"/>
    </location>
</feature>
<evidence type="ECO:0000313" key="3">
    <source>
        <dbReference type="Proteomes" id="UP000007722"/>
    </source>
</evidence>
<dbReference type="HOGENOM" id="CLU_1412390_0_0_2"/>
<dbReference type="KEGG" id="mvo:Mvol_0376"/>
<accession>D7DSC6</accession>
<reference evidence="2 3" key="1">
    <citation type="submission" date="2010-05" db="EMBL/GenBank/DDBJ databases">
        <title>Complete sequence of Methanococcus voltae A3.</title>
        <authorList>
            <consortium name="US DOE Joint Genome Institute"/>
            <person name="Lucas S."/>
            <person name="Copeland A."/>
            <person name="Lapidus A."/>
            <person name="Cheng J.-F."/>
            <person name="Bruce D."/>
            <person name="Goodwin L."/>
            <person name="Pitluck S."/>
            <person name="Lowry S."/>
            <person name="Clum A."/>
            <person name="Land M."/>
            <person name="Hauser L."/>
            <person name="Kyrpides N."/>
            <person name="Mikhailova N."/>
            <person name="Whitman W.B."/>
            <person name="Woyke T."/>
        </authorList>
    </citation>
    <scope>NUCLEOTIDE SEQUENCE [LARGE SCALE GENOMIC DNA]</scope>
    <source>
        <strain evidence="3">ATCC BAA-1334 / A3</strain>
    </source>
</reference>
<dbReference type="Proteomes" id="UP000007722">
    <property type="component" value="Chromosome"/>
</dbReference>
<feature type="transmembrane region" description="Helical" evidence="1">
    <location>
        <begin position="137"/>
        <end position="157"/>
    </location>
</feature>
<feature type="transmembrane region" description="Helical" evidence="1">
    <location>
        <begin position="58"/>
        <end position="78"/>
    </location>
</feature>
<protein>
    <submittedName>
        <fullName evidence="2">Uncharacterized protein</fullName>
    </submittedName>
</protein>
<keyword evidence="1" id="KW-1133">Transmembrane helix</keyword>
<keyword evidence="3" id="KW-1185">Reference proteome</keyword>
<dbReference type="STRING" id="456320.Mvol_0376"/>
<dbReference type="InParanoid" id="D7DSC6"/>
<feature type="transmembrane region" description="Helical" evidence="1">
    <location>
        <begin position="34"/>
        <end position="52"/>
    </location>
</feature>
<name>D7DSC6_METV3</name>
<keyword evidence="1" id="KW-0812">Transmembrane</keyword>
<proteinExistence type="predicted"/>